<evidence type="ECO:0000313" key="2">
    <source>
        <dbReference type="Proteomes" id="UP000610862"/>
    </source>
</evidence>
<accession>A0A926E6E5</accession>
<dbReference type="SUPFAM" id="SSF48371">
    <property type="entry name" value="ARM repeat"/>
    <property type="match status" value="1"/>
</dbReference>
<reference evidence="1" key="1">
    <citation type="submission" date="2020-08" db="EMBL/GenBank/DDBJ databases">
        <title>Genome public.</title>
        <authorList>
            <person name="Liu C."/>
            <person name="Sun Q."/>
        </authorList>
    </citation>
    <scope>NUCLEOTIDE SEQUENCE</scope>
    <source>
        <strain evidence="1">NSJ-24</strain>
    </source>
</reference>
<dbReference type="Pfam" id="PF08713">
    <property type="entry name" value="DNA_alkylation"/>
    <property type="match status" value="1"/>
</dbReference>
<dbReference type="RefSeq" id="WP_177268699.1">
    <property type="nucleotide sequence ID" value="NZ_JACRTA010000001.1"/>
</dbReference>
<dbReference type="AlphaFoldDB" id="A0A926E6E5"/>
<dbReference type="EMBL" id="JACRTA010000001">
    <property type="protein sequence ID" value="MBC8567233.1"/>
    <property type="molecule type" value="Genomic_DNA"/>
</dbReference>
<dbReference type="Proteomes" id="UP000610862">
    <property type="component" value="Unassembled WGS sequence"/>
</dbReference>
<organism evidence="1 2">
    <name type="scientific">Lentihominibacter hominis</name>
    <dbReference type="NCBI Taxonomy" id="2763645"/>
    <lineage>
        <taxon>Bacteria</taxon>
        <taxon>Bacillati</taxon>
        <taxon>Bacillota</taxon>
        <taxon>Clostridia</taxon>
        <taxon>Peptostreptococcales</taxon>
        <taxon>Anaerovoracaceae</taxon>
        <taxon>Lentihominibacter</taxon>
    </lineage>
</organism>
<protein>
    <submittedName>
        <fullName evidence="1">DNA alkylation repair protein</fullName>
    </submittedName>
</protein>
<dbReference type="InterPro" id="IPR016024">
    <property type="entry name" value="ARM-type_fold"/>
</dbReference>
<gene>
    <name evidence="1" type="ORF">H8692_00455</name>
</gene>
<name>A0A926E6E5_9FIRM</name>
<dbReference type="Gene3D" id="1.25.40.290">
    <property type="entry name" value="ARM repeat domains"/>
    <property type="match status" value="1"/>
</dbReference>
<proteinExistence type="predicted"/>
<dbReference type="InterPro" id="IPR014825">
    <property type="entry name" value="DNA_alkylation"/>
</dbReference>
<keyword evidence="2" id="KW-1185">Reference proteome</keyword>
<comment type="caution">
    <text evidence="1">The sequence shown here is derived from an EMBL/GenBank/DDBJ whole genome shotgun (WGS) entry which is preliminary data.</text>
</comment>
<sequence>MPEALKNKFYNSNHIHRLAVSVKSVYPSFRTVDFVDDVMDEAWDEAGLKARMRKITVNLGKYLPSDYEQAISIIDKVINEYPEGFNDYALMYFPDFVEVYGQSECYWDLSISALERYTKISSSEFAVRPFIITYEDRMMRQMSVWAEHDNDHVRRLASEGCRPMLPWAQVLISFKKNPLPVLDILEKLKDDPSLYVRKSVANNLNDISKTHPELIIQIANKWFGKSRYTDWIIKHGCRTLLKKGNKDVLKIFGFGDCECIDIHEFVLGEKDVYIGNEMSFSFVISSKADSEVRLEYGVDYIRANGRRSRKVFWISEIFLKSGEERFYMKRHSFADRSTRKHYPGTHSVSLIVNGSEYRTLDFDVKCSEIT</sequence>
<evidence type="ECO:0000313" key="1">
    <source>
        <dbReference type="EMBL" id="MBC8567233.1"/>
    </source>
</evidence>